<dbReference type="Gene3D" id="3.40.50.1820">
    <property type="entry name" value="alpha/beta hydrolase"/>
    <property type="match status" value="1"/>
</dbReference>
<evidence type="ECO:0000313" key="2">
    <source>
        <dbReference type="Proteomes" id="UP000631114"/>
    </source>
</evidence>
<comment type="caution">
    <text evidence="1">The sequence shown here is derived from an EMBL/GenBank/DDBJ whole genome shotgun (WGS) entry which is preliminary data.</text>
</comment>
<dbReference type="EMBL" id="JADFTS010000002">
    <property type="protein sequence ID" value="KAF9618579.1"/>
    <property type="molecule type" value="Genomic_DNA"/>
</dbReference>
<dbReference type="UniPathway" id="UPA00674"/>
<protein>
    <recommendedName>
        <fullName evidence="3">Chlorophyllase</fullName>
    </recommendedName>
</protein>
<accession>A0A835M9B7</accession>
<dbReference type="InterPro" id="IPR017395">
    <property type="entry name" value="Chlorophyllase-like"/>
</dbReference>
<organism evidence="1 2">
    <name type="scientific">Coptis chinensis</name>
    <dbReference type="NCBI Taxonomy" id="261450"/>
    <lineage>
        <taxon>Eukaryota</taxon>
        <taxon>Viridiplantae</taxon>
        <taxon>Streptophyta</taxon>
        <taxon>Embryophyta</taxon>
        <taxon>Tracheophyta</taxon>
        <taxon>Spermatophyta</taxon>
        <taxon>Magnoliopsida</taxon>
        <taxon>Ranunculales</taxon>
        <taxon>Ranunculaceae</taxon>
        <taxon>Coptidoideae</taxon>
        <taxon>Coptis</taxon>
    </lineage>
</organism>
<proteinExistence type="predicted"/>
<evidence type="ECO:0008006" key="3">
    <source>
        <dbReference type="Google" id="ProtNLM"/>
    </source>
</evidence>
<reference evidence="1 2" key="1">
    <citation type="submission" date="2020-10" db="EMBL/GenBank/DDBJ databases">
        <title>The Coptis chinensis genome and diversification of protoberbering-type alkaloids.</title>
        <authorList>
            <person name="Wang B."/>
            <person name="Shu S."/>
            <person name="Song C."/>
            <person name="Liu Y."/>
        </authorList>
    </citation>
    <scope>NUCLEOTIDE SEQUENCE [LARGE SCALE GENOMIC DNA]</scope>
    <source>
        <strain evidence="1">HL-2020</strain>
        <tissue evidence="1">Leaf</tissue>
    </source>
</reference>
<dbReference type="Pfam" id="PF07224">
    <property type="entry name" value="Chlorophyllase"/>
    <property type="match status" value="1"/>
</dbReference>
<feature type="non-terminal residue" evidence="1">
    <location>
        <position position="1"/>
    </location>
</feature>
<keyword evidence="2" id="KW-1185">Reference proteome</keyword>
<dbReference type="InterPro" id="IPR029058">
    <property type="entry name" value="AB_hydrolase_fold"/>
</dbReference>
<dbReference type="SUPFAM" id="SSF53474">
    <property type="entry name" value="alpha/beta-Hydrolases"/>
    <property type="match status" value="1"/>
</dbReference>
<feature type="non-terminal residue" evidence="1">
    <location>
        <position position="295"/>
    </location>
</feature>
<dbReference type="PANTHER" id="PTHR33428">
    <property type="entry name" value="CHLOROPHYLLASE-2, CHLOROPLASTIC"/>
    <property type="match status" value="1"/>
</dbReference>
<dbReference type="GO" id="GO:0015996">
    <property type="term" value="P:chlorophyll catabolic process"/>
    <property type="evidence" value="ECO:0007669"/>
    <property type="project" value="UniProtKB-UniPathway"/>
</dbReference>
<dbReference type="OrthoDB" id="2093222at2759"/>
<evidence type="ECO:0000313" key="1">
    <source>
        <dbReference type="EMBL" id="KAF9618579.1"/>
    </source>
</evidence>
<dbReference type="AlphaFoldDB" id="A0A835M9B7"/>
<dbReference type="GO" id="GO:0047746">
    <property type="term" value="F:chlorophyllase activity"/>
    <property type="evidence" value="ECO:0007669"/>
    <property type="project" value="TreeGrafter"/>
</dbReference>
<sequence>KDKVMATTLADETSFMLASNTFVFETGPFNVSQQTIDTSHPSSPPKQLLIIAPTAKGEYPVIVFLHGFTLSTSFYSQLLAHIASHGYIAVAPQLYFMVPQFLPTSGYEEMKSAAAVTDWLSEGLQSVLPKKVNANLLKLALTGHSRGGNTAFSLALGLGGTLCKFSALIGIDPAAGITTGTQVKPNILTKVPRSFNVGIPVLIVGTGLGNVKRGGCLILPCAPDGVNHKEFYNESQAPCYHFVTKDYGHMDMLDDELNIFTKLAACVCKAGQGSKDPMRRCVGGLVVAFLEYYLY</sequence>
<name>A0A835M9B7_9MAGN</name>
<dbReference type="PANTHER" id="PTHR33428:SF10">
    <property type="entry name" value="CHLOROPHYLLASE-1"/>
    <property type="match status" value="1"/>
</dbReference>
<dbReference type="Proteomes" id="UP000631114">
    <property type="component" value="Unassembled WGS sequence"/>
</dbReference>
<gene>
    <name evidence="1" type="ORF">IFM89_002274</name>
</gene>